<sequence>MYRILIVLCIFLYIFHAEVRGEEPEVVPAEQEKEKSELAKLMSEIDTNYKAVEVMSGWYKYKKKHWKIILESGQNMVLLTKSIRRKFSRPDDWTYQELMEKMQIAAEELVEVAQNKDKEGALEDTQWQVRLLRRTCAKCHKHLDIHIYPQLYKKKPKEVPPVP</sequence>
<organism evidence="1">
    <name type="scientific">marine sediment metagenome</name>
    <dbReference type="NCBI Taxonomy" id="412755"/>
    <lineage>
        <taxon>unclassified sequences</taxon>
        <taxon>metagenomes</taxon>
        <taxon>ecological metagenomes</taxon>
    </lineage>
</organism>
<evidence type="ECO:0008006" key="2">
    <source>
        <dbReference type="Google" id="ProtNLM"/>
    </source>
</evidence>
<dbReference type="InterPro" id="IPR010980">
    <property type="entry name" value="Cyt_c/b562"/>
</dbReference>
<dbReference type="SUPFAM" id="SSF47175">
    <property type="entry name" value="Cytochromes"/>
    <property type="match status" value="1"/>
</dbReference>
<dbReference type="EMBL" id="LAZR01017600">
    <property type="protein sequence ID" value="KKL99743.1"/>
    <property type="molecule type" value="Genomic_DNA"/>
</dbReference>
<protein>
    <recommendedName>
        <fullName evidence="2">Cytochrome c domain-containing protein</fullName>
    </recommendedName>
</protein>
<dbReference type="GO" id="GO:0009055">
    <property type="term" value="F:electron transfer activity"/>
    <property type="evidence" value="ECO:0007669"/>
    <property type="project" value="InterPro"/>
</dbReference>
<dbReference type="GO" id="GO:0022900">
    <property type="term" value="P:electron transport chain"/>
    <property type="evidence" value="ECO:0007669"/>
    <property type="project" value="InterPro"/>
</dbReference>
<evidence type="ECO:0000313" key="1">
    <source>
        <dbReference type="EMBL" id="KKL99743.1"/>
    </source>
</evidence>
<dbReference type="AlphaFoldDB" id="A0A0F9GLU2"/>
<name>A0A0F9GLU2_9ZZZZ</name>
<reference evidence="1" key="1">
    <citation type="journal article" date="2015" name="Nature">
        <title>Complex archaea that bridge the gap between prokaryotes and eukaryotes.</title>
        <authorList>
            <person name="Spang A."/>
            <person name="Saw J.H."/>
            <person name="Jorgensen S.L."/>
            <person name="Zaremba-Niedzwiedzka K."/>
            <person name="Martijn J."/>
            <person name="Lind A.E."/>
            <person name="van Eijk R."/>
            <person name="Schleper C."/>
            <person name="Guy L."/>
            <person name="Ettema T.J."/>
        </authorList>
    </citation>
    <scope>NUCLEOTIDE SEQUENCE</scope>
</reference>
<dbReference type="GO" id="GO:0020037">
    <property type="term" value="F:heme binding"/>
    <property type="evidence" value="ECO:0007669"/>
    <property type="project" value="InterPro"/>
</dbReference>
<accession>A0A0F9GLU2</accession>
<proteinExistence type="predicted"/>
<comment type="caution">
    <text evidence="1">The sequence shown here is derived from an EMBL/GenBank/DDBJ whole genome shotgun (WGS) entry which is preliminary data.</text>
</comment>
<dbReference type="GO" id="GO:0005506">
    <property type="term" value="F:iron ion binding"/>
    <property type="evidence" value="ECO:0007669"/>
    <property type="project" value="InterPro"/>
</dbReference>
<gene>
    <name evidence="1" type="ORF">LCGC14_1811360</name>
</gene>